<evidence type="ECO:0000313" key="1">
    <source>
        <dbReference type="EMBL" id="MFC5239022.1"/>
    </source>
</evidence>
<evidence type="ECO:0000313" key="2">
    <source>
        <dbReference type="Proteomes" id="UP001596035"/>
    </source>
</evidence>
<dbReference type="Proteomes" id="UP001596035">
    <property type="component" value="Unassembled WGS sequence"/>
</dbReference>
<proteinExistence type="predicted"/>
<name>A0ABW0DLR8_9ACTN</name>
<keyword evidence="2" id="KW-1185">Reference proteome</keyword>
<comment type="caution">
    <text evidence="1">The sequence shown here is derived from an EMBL/GenBank/DDBJ whole genome shotgun (WGS) entry which is preliminary data.</text>
</comment>
<organism evidence="1 2">
    <name type="scientific">Streptomyces atrovirens</name>
    <dbReference type="NCBI Taxonomy" id="285556"/>
    <lineage>
        <taxon>Bacteria</taxon>
        <taxon>Bacillati</taxon>
        <taxon>Actinomycetota</taxon>
        <taxon>Actinomycetes</taxon>
        <taxon>Kitasatosporales</taxon>
        <taxon>Streptomycetaceae</taxon>
        <taxon>Streptomyces</taxon>
    </lineage>
</organism>
<gene>
    <name evidence="1" type="ORF">ACFPWV_03665</name>
</gene>
<dbReference type="RefSeq" id="WP_344566271.1">
    <property type="nucleotide sequence ID" value="NZ_BAAATG010000049.1"/>
</dbReference>
<protein>
    <submittedName>
        <fullName evidence="1">Uncharacterized protein</fullName>
    </submittedName>
</protein>
<accession>A0ABW0DLR8</accession>
<reference evidence="2" key="1">
    <citation type="journal article" date="2019" name="Int. J. Syst. Evol. Microbiol.">
        <title>The Global Catalogue of Microorganisms (GCM) 10K type strain sequencing project: providing services to taxonomists for standard genome sequencing and annotation.</title>
        <authorList>
            <consortium name="The Broad Institute Genomics Platform"/>
            <consortium name="The Broad Institute Genome Sequencing Center for Infectious Disease"/>
            <person name="Wu L."/>
            <person name="Ma J."/>
        </authorList>
    </citation>
    <scope>NUCLEOTIDE SEQUENCE [LARGE SCALE GENOMIC DNA]</scope>
    <source>
        <strain evidence="2">CGMCC 4.7131</strain>
    </source>
</reference>
<dbReference type="EMBL" id="JBHSKN010000003">
    <property type="protein sequence ID" value="MFC5239022.1"/>
    <property type="molecule type" value="Genomic_DNA"/>
</dbReference>
<sequence>MVRGPDGALWLPVVSDRVFQSKYVWTDSCRTTFSCGPERMNAIDVEPRAMATAGFSLPSFGNVGIYGSKPNPMSERLGG</sequence>